<proteinExistence type="predicted"/>
<dbReference type="AlphaFoldDB" id="A0A120GPR0"/>
<dbReference type="EMBL" id="LNNH01000019">
    <property type="protein sequence ID" value="KWW20017.1"/>
    <property type="molecule type" value="Genomic_DNA"/>
</dbReference>
<gene>
    <name evidence="1" type="ORF">AS888_06240</name>
</gene>
<keyword evidence="2" id="KW-1185">Reference proteome</keyword>
<name>A0A120GPR0_9BACI</name>
<accession>A0A120GPR0</accession>
<sequence length="59" mass="6608">MQAASFFRFRCLSIMDGTIEVQLLPSLFLALNLNRSFHSEWGGGAILLRLHSQGEMPKA</sequence>
<comment type="caution">
    <text evidence="1">The sequence shown here is derived from an EMBL/GenBank/DDBJ whole genome shotgun (WGS) entry which is preliminary data.</text>
</comment>
<dbReference type="Proteomes" id="UP000064189">
    <property type="component" value="Unassembled WGS sequence"/>
</dbReference>
<organism evidence="1 2">
    <name type="scientific">Peribacillus simplex</name>
    <dbReference type="NCBI Taxonomy" id="1478"/>
    <lineage>
        <taxon>Bacteria</taxon>
        <taxon>Bacillati</taxon>
        <taxon>Bacillota</taxon>
        <taxon>Bacilli</taxon>
        <taxon>Bacillales</taxon>
        <taxon>Bacillaceae</taxon>
        <taxon>Peribacillus</taxon>
    </lineage>
</organism>
<evidence type="ECO:0000313" key="1">
    <source>
        <dbReference type="EMBL" id="KWW20017.1"/>
    </source>
</evidence>
<reference evidence="1 2" key="1">
    <citation type="submission" date="2015-11" db="EMBL/GenBank/DDBJ databases">
        <title>Genome Sequence of Bacillus simplex strain VanAntwerpen2.</title>
        <authorList>
            <person name="Couger M.B."/>
        </authorList>
    </citation>
    <scope>NUCLEOTIDE SEQUENCE [LARGE SCALE GENOMIC DNA]</scope>
    <source>
        <strain evidence="1 2">VanAntwerpen02</strain>
    </source>
</reference>
<protein>
    <submittedName>
        <fullName evidence="1">Uncharacterized protein</fullName>
    </submittedName>
</protein>
<evidence type="ECO:0000313" key="2">
    <source>
        <dbReference type="Proteomes" id="UP000064189"/>
    </source>
</evidence>